<dbReference type="EMBL" id="BNBE01000004">
    <property type="protein sequence ID" value="GHG23765.1"/>
    <property type="molecule type" value="Genomic_DNA"/>
</dbReference>
<accession>A0A919BXV0</accession>
<proteinExistence type="predicted"/>
<evidence type="ECO:0000313" key="1">
    <source>
        <dbReference type="EMBL" id="GHG23765.1"/>
    </source>
</evidence>
<comment type="caution">
    <text evidence="1">The sequence shown here is derived from an EMBL/GenBank/DDBJ whole genome shotgun (WGS) entry which is preliminary data.</text>
</comment>
<name>A0A919BXV0_STRFL</name>
<sequence>MASHDRRAHTGLHALGIALSNAPGRYSRCIATIDRLLAAAPVPIRTWTPRDMDTALYRLSHPTRTSA</sequence>
<reference evidence="1" key="1">
    <citation type="journal article" date="2014" name="Int. J. Syst. Evol. Microbiol.">
        <title>Complete genome sequence of Corynebacterium casei LMG S-19264T (=DSM 44701T), isolated from a smear-ripened cheese.</title>
        <authorList>
            <consortium name="US DOE Joint Genome Institute (JGI-PGF)"/>
            <person name="Walter F."/>
            <person name="Albersmeier A."/>
            <person name="Kalinowski J."/>
            <person name="Ruckert C."/>
        </authorList>
    </citation>
    <scope>NUCLEOTIDE SEQUENCE</scope>
    <source>
        <strain evidence="1">JCM 4122</strain>
    </source>
</reference>
<dbReference type="AlphaFoldDB" id="A0A919BXV0"/>
<evidence type="ECO:0000313" key="2">
    <source>
        <dbReference type="Proteomes" id="UP000632849"/>
    </source>
</evidence>
<gene>
    <name evidence="1" type="ORF">GCM10017667_69060</name>
</gene>
<keyword evidence="2" id="KW-1185">Reference proteome</keyword>
<reference evidence="1" key="2">
    <citation type="submission" date="2020-09" db="EMBL/GenBank/DDBJ databases">
        <authorList>
            <person name="Sun Q."/>
            <person name="Ohkuma M."/>
        </authorList>
    </citation>
    <scope>NUCLEOTIDE SEQUENCE</scope>
    <source>
        <strain evidence="1">JCM 4122</strain>
    </source>
</reference>
<dbReference type="Proteomes" id="UP000632849">
    <property type="component" value="Unassembled WGS sequence"/>
</dbReference>
<organism evidence="1 2">
    <name type="scientific">Streptomyces filamentosus</name>
    <name type="common">Streptomyces roseosporus</name>
    <dbReference type="NCBI Taxonomy" id="67294"/>
    <lineage>
        <taxon>Bacteria</taxon>
        <taxon>Bacillati</taxon>
        <taxon>Actinomycetota</taxon>
        <taxon>Actinomycetes</taxon>
        <taxon>Kitasatosporales</taxon>
        <taxon>Streptomycetaceae</taxon>
        <taxon>Streptomyces</taxon>
    </lineage>
</organism>
<protein>
    <submittedName>
        <fullName evidence="1">Uncharacterized protein</fullName>
    </submittedName>
</protein>